<name>A0A5C5WBU0_9PLAN</name>
<dbReference type="Proteomes" id="UP000317243">
    <property type="component" value="Unassembled WGS sequence"/>
</dbReference>
<sequence>MRPGNIQSGAGQLKDATEKLSLAWQSVREVWKDKQAAEIEEEVIVPLLDEVANLLPAINEISSVMGAAVRSCEE</sequence>
<reference evidence="1 2" key="1">
    <citation type="submission" date="2019-02" db="EMBL/GenBank/DDBJ databases">
        <title>Deep-cultivation of Planctomycetes and their phenomic and genomic characterization uncovers novel biology.</title>
        <authorList>
            <person name="Wiegand S."/>
            <person name="Jogler M."/>
            <person name="Boedeker C."/>
            <person name="Pinto D."/>
            <person name="Vollmers J."/>
            <person name="Rivas-Marin E."/>
            <person name="Kohn T."/>
            <person name="Peeters S.H."/>
            <person name="Heuer A."/>
            <person name="Rast P."/>
            <person name="Oberbeckmann S."/>
            <person name="Bunk B."/>
            <person name="Jeske O."/>
            <person name="Meyerdierks A."/>
            <person name="Storesund J.E."/>
            <person name="Kallscheuer N."/>
            <person name="Luecker S."/>
            <person name="Lage O.M."/>
            <person name="Pohl T."/>
            <person name="Merkel B.J."/>
            <person name="Hornburger P."/>
            <person name="Mueller R.-W."/>
            <person name="Bruemmer F."/>
            <person name="Labrenz M."/>
            <person name="Spormann A.M."/>
            <person name="Op Den Camp H."/>
            <person name="Overmann J."/>
            <person name="Amann R."/>
            <person name="Jetten M.S.M."/>
            <person name="Mascher T."/>
            <person name="Medema M.H."/>
            <person name="Devos D.P."/>
            <person name="Kaster A.-K."/>
            <person name="Ovreas L."/>
            <person name="Rohde M."/>
            <person name="Galperin M.Y."/>
            <person name="Jogler C."/>
        </authorList>
    </citation>
    <scope>NUCLEOTIDE SEQUENCE [LARGE SCALE GENOMIC DNA]</scope>
    <source>
        <strain evidence="1 2">KOR42</strain>
    </source>
</reference>
<gene>
    <name evidence="1" type="ORF">KOR42_42160</name>
</gene>
<organism evidence="1 2">
    <name type="scientific">Thalassoglobus neptunius</name>
    <dbReference type="NCBI Taxonomy" id="1938619"/>
    <lineage>
        <taxon>Bacteria</taxon>
        <taxon>Pseudomonadati</taxon>
        <taxon>Planctomycetota</taxon>
        <taxon>Planctomycetia</taxon>
        <taxon>Planctomycetales</taxon>
        <taxon>Planctomycetaceae</taxon>
        <taxon>Thalassoglobus</taxon>
    </lineage>
</organism>
<keyword evidence="2" id="KW-1185">Reference proteome</keyword>
<dbReference type="RefSeq" id="WP_146511598.1">
    <property type="nucleotide sequence ID" value="NZ_SIHI01000024.1"/>
</dbReference>
<proteinExistence type="predicted"/>
<evidence type="ECO:0000313" key="1">
    <source>
        <dbReference type="EMBL" id="TWT47102.1"/>
    </source>
</evidence>
<accession>A0A5C5WBU0</accession>
<dbReference type="AlphaFoldDB" id="A0A5C5WBU0"/>
<dbReference type="EMBL" id="SIHI01000024">
    <property type="protein sequence ID" value="TWT47102.1"/>
    <property type="molecule type" value="Genomic_DNA"/>
</dbReference>
<protein>
    <submittedName>
        <fullName evidence="1">Uncharacterized protein</fullName>
    </submittedName>
</protein>
<comment type="caution">
    <text evidence="1">The sequence shown here is derived from an EMBL/GenBank/DDBJ whole genome shotgun (WGS) entry which is preliminary data.</text>
</comment>
<dbReference type="OrthoDB" id="285317at2"/>
<evidence type="ECO:0000313" key="2">
    <source>
        <dbReference type="Proteomes" id="UP000317243"/>
    </source>
</evidence>